<accession>M8BMF2</accession>
<proteinExistence type="predicted"/>
<dbReference type="Pfam" id="PF12937">
    <property type="entry name" value="F-box-like"/>
    <property type="match status" value="1"/>
</dbReference>
<dbReference type="OMA" id="ANEWALQ"/>
<dbReference type="InterPro" id="IPR001810">
    <property type="entry name" value="F-box_dom"/>
</dbReference>
<protein>
    <submittedName>
        <fullName evidence="1">Uncharacterized protein</fullName>
    </submittedName>
</protein>
<dbReference type="EnsemblPlants" id="EMT23119">
    <property type="protein sequence ID" value="EMT23119"/>
    <property type="gene ID" value="F775_12894"/>
</dbReference>
<dbReference type="SMART" id="SM00256">
    <property type="entry name" value="FBOX"/>
    <property type="match status" value="1"/>
</dbReference>
<dbReference type="PANTHER" id="PTHR31264">
    <property type="entry name" value="OS07G0554500 PROTEIN-RELATED"/>
    <property type="match status" value="1"/>
</dbReference>
<dbReference type="PANTHER" id="PTHR31264:SF9">
    <property type="entry name" value="F-BOX DOMAIN-CONTAINING PROTEIN"/>
    <property type="match status" value="1"/>
</dbReference>
<dbReference type="PROSITE" id="PS50181">
    <property type="entry name" value="FBOX"/>
    <property type="match status" value="1"/>
</dbReference>
<dbReference type="AlphaFoldDB" id="M8BMF2"/>
<dbReference type="Gene3D" id="1.20.1280.50">
    <property type="match status" value="1"/>
</dbReference>
<name>M8BMF2_AEGTA</name>
<dbReference type="InterPro" id="IPR036047">
    <property type="entry name" value="F-box-like_dom_sf"/>
</dbReference>
<sequence>MATSNKKIALHLTDLPDHLLAEIFLRLPDPADLARASAACVTFRRLATDRYFLRRFRCLHTPPLLGFLDRDGFHPALPPHPSAPAARALAISADLSFSFLPSHHLWTVQDSRDGRVLLHRGPKMCEVTPIFRELAACDPLRRWYLVLPRVPDDLAASVGRCRCKPSLFPLGDDEEEAAAQEASFRVIWMAYSETKLAAFVFSWSTGQWRAAASKGWSDLVLSGSESAMMPQVHPLFIRHHYAYGCFYWDWTLFWRKTLLMLDTRRMEFSIVVPPPGEWRKEGFAVVEAGEGRLGMFGFHGQPASDLTYTFAQNKGENPSQWHMEKIISLDSGYRYYIIAVNARYLLLIRTPDISQVNPLFEYFLIDVKTLRLQRVYSHYNRLKFVGTHIYTNFPPSLWSSHTNMKW</sequence>
<dbReference type="SUPFAM" id="SSF81383">
    <property type="entry name" value="F-box domain"/>
    <property type="match status" value="1"/>
</dbReference>
<organism evidence="1">
    <name type="scientific">Aegilops tauschii</name>
    <name type="common">Tausch's goatgrass</name>
    <name type="synonym">Aegilops squarrosa</name>
    <dbReference type="NCBI Taxonomy" id="37682"/>
    <lineage>
        <taxon>Eukaryota</taxon>
        <taxon>Viridiplantae</taxon>
        <taxon>Streptophyta</taxon>
        <taxon>Embryophyta</taxon>
        <taxon>Tracheophyta</taxon>
        <taxon>Spermatophyta</taxon>
        <taxon>Magnoliopsida</taxon>
        <taxon>Liliopsida</taxon>
        <taxon>Poales</taxon>
        <taxon>Poaceae</taxon>
        <taxon>BOP clade</taxon>
        <taxon>Pooideae</taxon>
        <taxon>Triticodae</taxon>
        <taxon>Triticeae</taxon>
        <taxon>Triticinae</taxon>
        <taxon>Aegilops</taxon>
    </lineage>
</organism>
<evidence type="ECO:0000313" key="1">
    <source>
        <dbReference type="EnsemblPlants" id="EMT23119"/>
    </source>
</evidence>
<reference evidence="1" key="1">
    <citation type="submission" date="2015-06" db="UniProtKB">
        <authorList>
            <consortium name="EnsemblPlants"/>
        </authorList>
    </citation>
    <scope>IDENTIFICATION</scope>
</reference>